<keyword evidence="7" id="KW-1185">Reference proteome</keyword>
<dbReference type="Gene3D" id="2.30.110.10">
    <property type="entry name" value="Electron Transport, Fmn-binding Protein, Chain A"/>
    <property type="match status" value="1"/>
</dbReference>
<accession>A0ABN2IY84</accession>
<sequence length="213" mass="23033">MFSSHPEPPPELGADLELDPEEWASQHTYTLIGSLVVPRPVAWVSTIGADGRLNLAPYSYFNLVADDPPHVMFSSIGAKDTLRNVRDNGEFVVNLAGRGQLGALDKTAESPPDDSSEFDLCGVTAEPSQRVRPPRVAEAKAQLECVLVWHAPAGNGHVVVGRVVHIHVHRSVWSDGRVAPALYDPVVRLSRRYGALSAELTPEEAPADHALAQ</sequence>
<proteinExistence type="inferred from homology"/>
<dbReference type="InterPro" id="IPR002563">
    <property type="entry name" value="Flavin_Rdtase-like_dom"/>
</dbReference>
<dbReference type="PANTHER" id="PTHR33798:SF5">
    <property type="entry name" value="FLAVIN REDUCTASE LIKE DOMAIN-CONTAINING PROTEIN"/>
    <property type="match status" value="1"/>
</dbReference>
<keyword evidence="2" id="KW-0285">Flavoprotein</keyword>
<dbReference type="Proteomes" id="UP001500618">
    <property type="component" value="Unassembled WGS sequence"/>
</dbReference>
<dbReference type="EMBL" id="BAAANY010000038">
    <property type="protein sequence ID" value="GAA1714213.1"/>
    <property type="molecule type" value="Genomic_DNA"/>
</dbReference>
<dbReference type="Pfam" id="PF01613">
    <property type="entry name" value="Flavin_Reduct"/>
    <property type="match status" value="1"/>
</dbReference>
<keyword evidence="3" id="KW-0288">FMN</keyword>
<dbReference type="InterPro" id="IPR012349">
    <property type="entry name" value="Split_barrel_FMN-bd"/>
</dbReference>
<comment type="cofactor">
    <cofactor evidence="1">
        <name>FMN</name>
        <dbReference type="ChEBI" id="CHEBI:58210"/>
    </cofactor>
</comment>
<feature type="domain" description="Flavin reductase like" evidence="5">
    <location>
        <begin position="34"/>
        <end position="180"/>
    </location>
</feature>
<name>A0ABN2IY84_9ACTN</name>
<evidence type="ECO:0000313" key="7">
    <source>
        <dbReference type="Proteomes" id="UP001500618"/>
    </source>
</evidence>
<protein>
    <recommendedName>
        <fullName evidence="5">Flavin reductase like domain-containing protein</fullName>
    </recommendedName>
</protein>
<evidence type="ECO:0000256" key="1">
    <source>
        <dbReference type="ARBA" id="ARBA00001917"/>
    </source>
</evidence>
<dbReference type="RefSeq" id="WP_163569642.1">
    <property type="nucleotide sequence ID" value="NZ_BAAANY010000038.1"/>
</dbReference>
<comment type="similarity">
    <text evidence="4">Belongs to the flavoredoxin family.</text>
</comment>
<dbReference type="SMART" id="SM00903">
    <property type="entry name" value="Flavin_Reduct"/>
    <property type="match status" value="1"/>
</dbReference>
<evidence type="ECO:0000256" key="3">
    <source>
        <dbReference type="ARBA" id="ARBA00022643"/>
    </source>
</evidence>
<reference evidence="6 7" key="1">
    <citation type="journal article" date="2019" name="Int. J. Syst. Evol. Microbiol.">
        <title>The Global Catalogue of Microorganisms (GCM) 10K type strain sequencing project: providing services to taxonomists for standard genome sequencing and annotation.</title>
        <authorList>
            <consortium name="The Broad Institute Genomics Platform"/>
            <consortium name="The Broad Institute Genome Sequencing Center for Infectious Disease"/>
            <person name="Wu L."/>
            <person name="Ma J."/>
        </authorList>
    </citation>
    <scope>NUCLEOTIDE SEQUENCE [LARGE SCALE GENOMIC DNA]</scope>
    <source>
        <strain evidence="6 7">JCM 14718</strain>
    </source>
</reference>
<comment type="caution">
    <text evidence="6">The sequence shown here is derived from an EMBL/GenBank/DDBJ whole genome shotgun (WGS) entry which is preliminary data.</text>
</comment>
<evidence type="ECO:0000256" key="2">
    <source>
        <dbReference type="ARBA" id="ARBA00022630"/>
    </source>
</evidence>
<evidence type="ECO:0000256" key="4">
    <source>
        <dbReference type="ARBA" id="ARBA00038054"/>
    </source>
</evidence>
<evidence type="ECO:0000313" key="6">
    <source>
        <dbReference type="EMBL" id="GAA1714213.1"/>
    </source>
</evidence>
<organism evidence="6 7">
    <name type="scientific">Fodinicola feengrottensis</name>
    <dbReference type="NCBI Taxonomy" id="435914"/>
    <lineage>
        <taxon>Bacteria</taxon>
        <taxon>Bacillati</taxon>
        <taxon>Actinomycetota</taxon>
        <taxon>Actinomycetes</taxon>
        <taxon>Mycobacteriales</taxon>
        <taxon>Fodinicola</taxon>
    </lineage>
</organism>
<dbReference type="SUPFAM" id="SSF50475">
    <property type="entry name" value="FMN-binding split barrel"/>
    <property type="match status" value="1"/>
</dbReference>
<evidence type="ECO:0000259" key="5">
    <source>
        <dbReference type="SMART" id="SM00903"/>
    </source>
</evidence>
<dbReference type="PANTHER" id="PTHR33798">
    <property type="entry name" value="FLAVOPROTEIN OXYGENASE"/>
    <property type="match status" value="1"/>
</dbReference>
<gene>
    <name evidence="6" type="ORF">GCM10009765_74060</name>
</gene>